<proteinExistence type="predicted"/>
<dbReference type="VEuPathDB" id="TriTrypDB:TcCLB.506419.10"/>
<dbReference type="CDD" id="cd00387">
    <property type="entry name" value="Ribosomal_L7_L12"/>
    <property type="match status" value="1"/>
</dbReference>
<keyword evidence="2" id="KW-0687">Ribonucleoprotein</keyword>
<dbReference type="Gene3D" id="3.30.1390.10">
    <property type="match status" value="1"/>
</dbReference>
<dbReference type="VEuPathDB" id="TriTrypDB:C3747_49g179"/>
<dbReference type="Proteomes" id="UP000246078">
    <property type="component" value="Unassembled WGS sequence"/>
</dbReference>
<dbReference type="SUPFAM" id="SSF54736">
    <property type="entry name" value="ClpS-like"/>
    <property type="match status" value="1"/>
</dbReference>
<evidence type="ECO:0000313" key="4">
    <source>
        <dbReference type="EMBL" id="PWV12681.1"/>
    </source>
</evidence>
<accession>A0A2V2WVT3</accession>
<dbReference type="InterPro" id="IPR014719">
    <property type="entry name" value="Ribosomal_bL12_C/ClpS-like"/>
</dbReference>
<organism evidence="4 5">
    <name type="scientific">Trypanosoma cruzi</name>
    <dbReference type="NCBI Taxonomy" id="5693"/>
    <lineage>
        <taxon>Eukaryota</taxon>
        <taxon>Discoba</taxon>
        <taxon>Euglenozoa</taxon>
        <taxon>Kinetoplastea</taxon>
        <taxon>Metakinetoplastina</taxon>
        <taxon>Trypanosomatida</taxon>
        <taxon>Trypanosomatidae</taxon>
        <taxon>Trypanosoma</taxon>
        <taxon>Schizotrypanum</taxon>
    </lineage>
</organism>
<evidence type="ECO:0000259" key="3">
    <source>
        <dbReference type="Pfam" id="PF00542"/>
    </source>
</evidence>
<dbReference type="GO" id="GO:0003735">
    <property type="term" value="F:structural constituent of ribosome"/>
    <property type="evidence" value="ECO:0007669"/>
    <property type="project" value="InterPro"/>
</dbReference>
<dbReference type="VEuPathDB" id="TriTrypDB:C4B63_92g59"/>
<evidence type="ECO:0000313" key="5">
    <source>
        <dbReference type="Proteomes" id="UP000246078"/>
    </source>
</evidence>
<dbReference type="VEuPathDB" id="TriTrypDB:ECC02_006777"/>
<dbReference type="VEuPathDB" id="TriTrypDB:TCDM_08565"/>
<dbReference type="VEuPathDB" id="TriTrypDB:BCY84_00772"/>
<gene>
    <name evidence="4" type="ORF">C3747_49g179</name>
</gene>
<evidence type="ECO:0000256" key="1">
    <source>
        <dbReference type="ARBA" id="ARBA00022980"/>
    </source>
</evidence>
<dbReference type="InterPro" id="IPR000206">
    <property type="entry name" value="Ribosomal_bL12"/>
</dbReference>
<evidence type="ECO:0000256" key="2">
    <source>
        <dbReference type="ARBA" id="ARBA00023274"/>
    </source>
</evidence>
<dbReference type="VEuPathDB" id="TriTrypDB:Tc_MARK_1539"/>
<dbReference type="VEuPathDB" id="TriTrypDB:TcG_04473"/>
<sequence>MGFMRRVQTHKRAEILFRWFTIGGVTGTAMPRGMQAFPLRDSAETIETIAEAYVNMDLATMRKFHESVLKNTTRTCGTSRLSYEQALLQGIGAGNSWSSMGTVGVGDSALSSTSSPTRDEALASDNAALAKKVAEKTAFDFTVRKYPSANKVKLIKELRAVSGLPLHEAKTAVEKCPGVLVKAMSRADAEKLKALFEAHGAEVELL</sequence>
<keyword evidence="1 4" id="KW-0689">Ribosomal protein</keyword>
<dbReference type="VEuPathDB" id="TriTrypDB:TcYC6_0104040"/>
<dbReference type="VEuPathDB" id="TriTrypDB:TCSYLVIO_002782"/>
<dbReference type="InterPro" id="IPR013823">
    <property type="entry name" value="Ribosomal_bL12_C"/>
</dbReference>
<comment type="caution">
    <text evidence="4">The sequence shown here is derived from an EMBL/GenBank/DDBJ whole genome shotgun (WGS) entry which is preliminary data.</text>
</comment>
<dbReference type="EMBL" id="PRFC01000049">
    <property type="protein sequence ID" value="PWV12681.1"/>
    <property type="molecule type" value="Genomic_DNA"/>
</dbReference>
<dbReference type="VEuPathDB" id="TriTrypDB:TcCL_Unassigned00872"/>
<reference evidence="4 5" key="1">
    <citation type="journal article" date="2018" name="Microb. Genom.">
        <title>Expanding an expanded genome: long-read sequencing of Trypanosoma cruzi.</title>
        <authorList>
            <person name="Berna L."/>
            <person name="Rodriguez M."/>
            <person name="Chiribao M.L."/>
            <person name="Parodi-Talice A."/>
            <person name="Pita S."/>
            <person name="Rijo G."/>
            <person name="Alvarez-Valin F."/>
            <person name="Robello C."/>
        </authorList>
    </citation>
    <scope>NUCLEOTIDE SEQUENCE [LARGE SCALE GENOMIC DNA]</scope>
    <source>
        <strain evidence="4 5">TCC</strain>
    </source>
</reference>
<feature type="domain" description="Large ribosomal subunit protein bL12 C-terminal" evidence="3">
    <location>
        <begin position="142"/>
        <end position="205"/>
    </location>
</feature>
<dbReference type="GO" id="GO:0006412">
    <property type="term" value="P:translation"/>
    <property type="evidence" value="ECO:0007669"/>
    <property type="project" value="InterPro"/>
</dbReference>
<name>A0A2V2WVT3_TRYCR</name>
<dbReference type="Pfam" id="PF00542">
    <property type="entry name" value="Ribosomal_L12"/>
    <property type="match status" value="1"/>
</dbReference>
<dbReference type="PANTHER" id="PTHR45987">
    <property type="entry name" value="39S RIBOSOMAL PROTEIN L12"/>
    <property type="match status" value="1"/>
</dbReference>
<dbReference type="GO" id="GO:0003729">
    <property type="term" value="F:mRNA binding"/>
    <property type="evidence" value="ECO:0007669"/>
    <property type="project" value="TreeGrafter"/>
</dbReference>
<dbReference type="GO" id="GO:1990904">
    <property type="term" value="C:ribonucleoprotein complex"/>
    <property type="evidence" value="ECO:0007669"/>
    <property type="project" value="UniProtKB-KW"/>
</dbReference>
<dbReference type="PANTHER" id="PTHR45987:SF4">
    <property type="entry name" value="LARGE RIBOSOMAL SUBUNIT PROTEIN BL12M"/>
    <property type="match status" value="1"/>
</dbReference>
<dbReference type="GO" id="GO:0005840">
    <property type="term" value="C:ribosome"/>
    <property type="evidence" value="ECO:0007669"/>
    <property type="project" value="UniProtKB-KW"/>
</dbReference>
<protein>
    <submittedName>
        <fullName evidence="4">Putative 60S ribosomal protein</fullName>
    </submittedName>
</protein>
<dbReference type="VEuPathDB" id="TriTrypDB:TcBrA4_0120500"/>
<dbReference type="AlphaFoldDB" id="A0A2V2WVT3"/>